<dbReference type="PANTHER" id="PTHR11070">
    <property type="entry name" value="UVRD / RECB / PCRA DNA HELICASE FAMILY MEMBER"/>
    <property type="match status" value="1"/>
</dbReference>
<protein>
    <submittedName>
        <fullName evidence="1">Uncharacterized protein</fullName>
    </submittedName>
</protein>
<dbReference type="InterPro" id="IPR027417">
    <property type="entry name" value="P-loop_NTPase"/>
</dbReference>
<evidence type="ECO:0000313" key="1">
    <source>
        <dbReference type="EMBL" id="KGF52825.1"/>
    </source>
</evidence>
<dbReference type="PATRIC" id="fig|742738.3.peg.4058"/>
<dbReference type="Proteomes" id="UP000029585">
    <property type="component" value="Unassembled WGS sequence"/>
</dbReference>
<reference evidence="1 2" key="1">
    <citation type="submission" date="2011-08" db="EMBL/GenBank/DDBJ databases">
        <title>The Genome Sequence of Clostridium orbiscindens 1_3_50AFAA.</title>
        <authorList>
            <consortium name="The Broad Institute Genome Sequencing Platform"/>
            <person name="Earl A."/>
            <person name="Ward D."/>
            <person name="Feldgarden M."/>
            <person name="Gevers D."/>
            <person name="Daigneault M."/>
            <person name="Strauss J."/>
            <person name="Allen-Vercoe E."/>
            <person name="Young S.K."/>
            <person name="Zeng Q."/>
            <person name="Gargeya S."/>
            <person name="Fitzgerald M."/>
            <person name="Haas B."/>
            <person name="Abouelleil A."/>
            <person name="Alvarado L."/>
            <person name="Arachchi H.M."/>
            <person name="Berlin A."/>
            <person name="Brown A."/>
            <person name="Chapman S.B."/>
            <person name="Chen Z."/>
            <person name="Dunbar C."/>
            <person name="Freedman E."/>
            <person name="Gearin G."/>
            <person name="Gellesch M."/>
            <person name="Goldberg J."/>
            <person name="Griggs A."/>
            <person name="Gujja S."/>
            <person name="Heiman D."/>
            <person name="Howarth C."/>
            <person name="Larson L."/>
            <person name="Lui A."/>
            <person name="MacDonald P.J.P."/>
            <person name="Montmayeur A."/>
            <person name="Murphy C."/>
            <person name="Neiman D."/>
            <person name="Pearson M."/>
            <person name="Priest M."/>
            <person name="Roberts A."/>
            <person name="Saif S."/>
            <person name="Shea T."/>
            <person name="Shenoy N."/>
            <person name="Sisk P."/>
            <person name="Stolte C."/>
            <person name="Sykes S."/>
            <person name="Wortman J."/>
            <person name="Nusbaum C."/>
            <person name="Birren B."/>
        </authorList>
    </citation>
    <scope>NUCLEOTIDE SEQUENCE [LARGE SCALE GENOMIC DNA]</scope>
    <source>
        <strain evidence="1 2">1_3_50AFAA</strain>
    </source>
</reference>
<proteinExistence type="predicted"/>
<organism evidence="1 2">
    <name type="scientific">Flavonifractor plautii 1_3_50AFAA</name>
    <dbReference type="NCBI Taxonomy" id="742738"/>
    <lineage>
        <taxon>Bacteria</taxon>
        <taxon>Bacillati</taxon>
        <taxon>Bacillota</taxon>
        <taxon>Clostridia</taxon>
        <taxon>Eubacteriales</taxon>
        <taxon>Oscillospiraceae</taxon>
        <taxon>Flavonifractor</taxon>
    </lineage>
</organism>
<comment type="caution">
    <text evidence="1">The sequence shown here is derived from an EMBL/GenBank/DDBJ whole genome shotgun (WGS) entry which is preliminary data.</text>
</comment>
<gene>
    <name evidence="1" type="ORF">HMPREF9460_03942</name>
</gene>
<dbReference type="InterPro" id="IPR000212">
    <property type="entry name" value="DNA_helicase_UvrD/REP"/>
</dbReference>
<dbReference type="Pfam" id="PF13245">
    <property type="entry name" value="AAA_19"/>
    <property type="match status" value="1"/>
</dbReference>
<dbReference type="RefSeq" id="WP_080744557.1">
    <property type="nucleotide sequence ID" value="NZ_KN174168.1"/>
</dbReference>
<keyword evidence="2" id="KW-1185">Reference proteome</keyword>
<dbReference type="HOGENOM" id="CLU_064676_1_0_9"/>
<dbReference type="GO" id="GO:0003678">
    <property type="term" value="F:DNA helicase activity"/>
    <property type="evidence" value="ECO:0007669"/>
    <property type="project" value="InterPro"/>
</dbReference>
<name>A0A096B1B0_FLAPL</name>
<evidence type="ECO:0000313" key="2">
    <source>
        <dbReference type="Proteomes" id="UP000029585"/>
    </source>
</evidence>
<accession>A0A096B1B0</accession>
<dbReference type="eggNOG" id="COG0210">
    <property type="taxonomic scope" value="Bacteria"/>
</dbReference>
<dbReference type="GO" id="GO:0003677">
    <property type="term" value="F:DNA binding"/>
    <property type="evidence" value="ECO:0007669"/>
    <property type="project" value="InterPro"/>
</dbReference>
<dbReference type="EMBL" id="ADLO01000120">
    <property type="protein sequence ID" value="KGF52825.1"/>
    <property type="molecule type" value="Genomic_DNA"/>
</dbReference>
<dbReference type="GO" id="GO:0005524">
    <property type="term" value="F:ATP binding"/>
    <property type="evidence" value="ECO:0007669"/>
    <property type="project" value="InterPro"/>
</dbReference>
<sequence length="377" mass="42877">MDKTVILAVAGAGKTYHICHNIDPTKRNLILAFTHENINNIQKELCAAHGCVPELTTVATFDSFVYHHFVLPYEPSIAQHFGAPGFISHGICTVDPPPMRIPVRGGRMVPNPHYFKKDNLAHYITKRNQYYCATLSELVLQVKHNRESLVKRVATRLNLFFDCILIDEFQDFREYDYELILTLANQLQDVVLVGDYHQHSVSATNNSGKPFKKRTDDVSYDEFIAELKNAGFKVDLTTLDKSRRCSSEICQYVREKLGINISSHGNNIGSVIWVDENAAAILEDQQIIKLLYKDAARYSFRAINWSYSKGDTMDAACVILTDNFEKLADDEFSTKGISESTINKLYVAMTRSCGNLYLMRSSTFKEIRDEYVKNKSL</sequence>
<dbReference type="SUPFAM" id="SSF52540">
    <property type="entry name" value="P-loop containing nucleoside triphosphate hydrolases"/>
    <property type="match status" value="1"/>
</dbReference>
<dbReference type="Gene3D" id="3.40.50.300">
    <property type="entry name" value="P-loop containing nucleotide triphosphate hydrolases"/>
    <property type="match status" value="2"/>
</dbReference>
<dbReference type="AlphaFoldDB" id="A0A096B1B0"/>